<feature type="domain" description="Knr4/Smi1-like" evidence="1">
    <location>
        <begin position="22"/>
        <end position="153"/>
    </location>
</feature>
<dbReference type="Gene3D" id="3.40.1580.10">
    <property type="entry name" value="SMI1/KNR4-like"/>
    <property type="match status" value="1"/>
</dbReference>
<dbReference type="SUPFAM" id="SSF160631">
    <property type="entry name" value="SMI1/KNR4-like"/>
    <property type="match status" value="1"/>
</dbReference>
<dbReference type="EMBL" id="DSRU01000327">
    <property type="protein sequence ID" value="HFN00525.1"/>
    <property type="molecule type" value="Genomic_DNA"/>
</dbReference>
<comment type="caution">
    <text evidence="2">The sequence shown here is derived from an EMBL/GenBank/DDBJ whole genome shotgun (WGS) entry which is preliminary data.</text>
</comment>
<protein>
    <submittedName>
        <fullName evidence="2">SMI1/KNR4 family protein</fullName>
    </submittedName>
</protein>
<organism evidence="2">
    <name type="scientific">Oscillatoriales cyanobacterium SpSt-418</name>
    <dbReference type="NCBI Taxonomy" id="2282169"/>
    <lineage>
        <taxon>Bacteria</taxon>
        <taxon>Bacillati</taxon>
        <taxon>Cyanobacteriota</taxon>
        <taxon>Cyanophyceae</taxon>
        <taxon>Oscillatoriophycideae</taxon>
        <taxon>Oscillatoriales</taxon>
    </lineage>
</organism>
<dbReference type="InterPro" id="IPR018958">
    <property type="entry name" value="Knr4/Smi1-like_dom"/>
</dbReference>
<accession>A0A7C3KGK8</accession>
<evidence type="ECO:0000313" key="2">
    <source>
        <dbReference type="EMBL" id="HFN00525.1"/>
    </source>
</evidence>
<reference evidence="2" key="1">
    <citation type="journal article" date="2020" name="mSystems">
        <title>Genome- and Community-Level Interaction Insights into Carbon Utilization and Element Cycling Functions of Hydrothermarchaeota in Hydrothermal Sediment.</title>
        <authorList>
            <person name="Zhou Z."/>
            <person name="Liu Y."/>
            <person name="Xu W."/>
            <person name="Pan J."/>
            <person name="Luo Z.H."/>
            <person name="Li M."/>
        </authorList>
    </citation>
    <scope>NUCLEOTIDE SEQUENCE [LARGE SCALE GENOMIC DNA]</scope>
    <source>
        <strain evidence="2">SpSt-418</strain>
    </source>
</reference>
<proteinExistence type="predicted"/>
<gene>
    <name evidence="2" type="ORF">ENR64_22810</name>
</gene>
<sequence length="197" mass="22987">MIGQWQKLFSQLEVIDPGSEICTREEIFLFEDRNGIVLPSGYKEYSQVFGTGLFGYGMHVYAPTSYLIEYSKETLESFRETLVMFPSEDLQRDERLDSLFQSSLIFGDDSGAHVALWDLRTYGDDENYDIYWVDIDLIDEEYLIGRDFFEFISGFCLSKASYDFLPIDKRPPLEQPQRFESFTQPNSLENFTQLNSL</sequence>
<evidence type="ECO:0000259" key="1">
    <source>
        <dbReference type="Pfam" id="PF09346"/>
    </source>
</evidence>
<dbReference type="AlphaFoldDB" id="A0A7C3KGK8"/>
<dbReference type="InterPro" id="IPR037883">
    <property type="entry name" value="Knr4/Smi1-like_sf"/>
</dbReference>
<name>A0A7C3KGK8_9CYAN</name>
<dbReference type="Pfam" id="PF09346">
    <property type="entry name" value="SMI1_KNR4"/>
    <property type="match status" value="1"/>
</dbReference>